<organism evidence="2 3">
    <name type="scientific">Klebsiella spallanzanii</name>
    <dbReference type="NCBI Taxonomy" id="2587528"/>
    <lineage>
        <taxon>Bacteria</taxon>
        <taxon>Pseudomonadati</taxon>
        <taxon>Pseudomonadota</taxon>
        <taxon>Gammaproteobacteria</taxon>
        <taxon>Enterobacterales</taxon>
        <taxon>Enterobacteriaceae</taxon>
        <taxon>Klebsiella/Raoultella group</taxon>
        <taxon>Klebsiella</taxon>
    </lineage>
</organism>
<dbReference type="Proteomes" id="UP000318370">
    <property type="component" value="Unassembled WGS sequence"/>
</dbReference>
<dbReference type="InterPro" id="IPR033390">
    <property type="entry name" value="Rv2179c-like"/>
</dbReference>
<protein>
    <recommendedName>
        <fullName evidence="1">3'-5' exoribonuclease Rv2179c-like domain-containing protein</fullName>
    </recommendedName>
</protein>
<proteinExistence type="predicted"/>
<evidence type="ECO:0000259" key="1">
    <source>
        <dbReference type="Pfam" id="PF16473"/>
    </source>
</evidence>
<dbReference type="AlphaFoldDB" id="A0A564MBJ6"/>
<dbReference type="EMBL" id="CABGHF010000026">
    <property type="protein sequence ID" value="VUS91072.1"/>
    <property type="molecule type" value="Genomic_DNA"/>
</dbReference>
<evidence type="ECO:0000313" key="2">
    <source>
        <dbReference type="EMBL" id="VUS91072.1"/>
    </source>
</evidence>
<name>A0A564MBJ6_9ENTR</name>
<gene>
    <name evidence="2" type="ORF">SB6408_05702</name>
</gene>
<evidence type="ECO:0000313" key="3">
    <source>
        <dbReference type="Proteomes" id="UP000318370"/>
    </source>
</evidence>
<reference evidence="2 3" key="1">
    <citation type="submission" date="2019-07" db="EMBL/GenBank/DDBJ databases">
        <authorList>
            <person name="Brisse S."/>
            <person name="Rodrigues C."/>
            <person name="Thorpe H."/>
        </authorList>
    </citation>
    <scope>NUCLEOTIDE SEQUENCE [LARGE SCALE GENOMIC DNA]</scope>
    <source>
        <strain evidence="2">SB6408</strain>
    </source>
</reference>
<sequence length="193" mass="21883">MNHLMIDLLTISTPNLNAPLLAIEAVFFEPSTGHLGASFYTTVDIRKNPEMDGDISIRIAFDWMKKDADWRAEVLSAEQDETEALLALDAFVANNTKRLSAPLVIYLKDASLKFDDLRHAFAFVFEDLESPLSGIEHISPRCITSLLDIAYSIGYLPHPRNDRARYTLTDARYQAEQVCEIWQRLTSPHLETL</sequence>
<dbReference type="Pfam" id="PF16473">
    <property type="entry name" value="Rv2179c-like"/>
    <property type="match status" value="1"/>
</dbReference>
<dbReference type="RefSeq" id="WP_142463549.1">
    <property type="nucleotide sequence ID" value="NZ_CABGHF010000026.1"/>
</dbReference>
<accession>A0A564MBJ6</accession>
<feature type="domain" description="3'-5' exoribonuclease Rv2179c-like" evidence="1">
    <location>
        <begin position="2"/>
        <end position="182"/>
    </location>
</feature>